<feature type="region of interest" description="Disordered" evidence="1">
    <location>
        <begin position="217"/>
        <end position="359"/>
    </location>
</feature>
<keyword evidence="2" id="KW-0732">Signal</keyword>
<organism evidence="3 4">
    <name type="scientific">Plasmodium ovale wallikeri</name>
    <dbReference type="NCBI Taxonomy" id="864142"/>
    <lineage>
        <taxon>Eukaryota</taxon>
        <taxon>Sar</taxon>
        <taxon>Alveolata</taxon>
        <taxon>Apicomplexa</taxon>
        <taxon>Aconoidasida</taxon>
        <taxon>Haemosporida</taxon>
        <taxon>Plasmodiidae</taxon>
        <taxon>Plasmodium</taxon>
        <taxon>Plasmodium (Plasmodium)</taxon>
    </lineage>
</organism>
<feature type="signal peptide" evidence="2">
    <location>
        <begin position="1"/>
        <end position="23"/>
    </location>
</feature>
<keyword evidence="4" id="KW-1185">Reference proteome</keyword>
<accession>A0A1A9A0F6</accession>
<evidence type="ECO:0000256" key="1">
    <source>
        <dbReference type="SAM" id="MobiDB-lite"/>
    </source>
</evidence>
<evidence type="ECO:0000313" key="4">
    <source>
        <dbReference type="Proteomes" id="UP000078555"/>
    </source>
</evidence>
<dbReference type="AlphaFoldDB" id="A0A1A9A0F6"/>
<evidence type="ECO:0000256" key="2">
    <source>
        <dbReference type="SAM" id="SignalP"/>
    </source>
</evidence>
<feature type="compositionally biased region" description="Basic and acidic residues" evidence="1">
    <location>
        <begin position="331"/>
        <end position="342"/>
    </location>
</feature>
<protein>
    <recommendedName>
        <fullName evidence="5">Protein TOC75</fullName>
    </recommendedName>
</protein>
<dbReference type="EMBL" id="FLRD01000154">
    <property type="protein sequence ID" value="SBT49623.1"/>
    <property type="molecule type" value="Genomic_DNA"/>
</dbReference>
<evidence type="ECO:0000313" key="3">
    <source>
        <dbReference type="EMBL" id="SBT49623.1"/>
    </source>
</evidence>
<proteinExistence type="predicted"/>
<feature type="chain" id="PRO_5008383110" description="Protein TOC75" evidence="2">
    <location>
        <begin position="24"/>
        <end position="1083"/>
    </location>
</feature>
<gene>
    <name evidence="3" type="ORF">POVWA1_059970</name>
</gene>
<evidence type="ECO:0008006" key="5">
    <source>
        <dbReference type="Google" id="ProtNLM"/>
    </source>
</evidence>
<sequence length="1083" mass="125539">MKNVLRLCLFIFVIIHLLISTQGNIAKRGSGDLSITKLSRIDNYRDIVQTFKGVKGHKIFFLGNKKNILKEIWEKFSSATGRYDSRYNRKSSDKTKEGWSKISLKKVFSNFRSNDNDIIDKAVLTNSTVINEAIFSVLLKRNNLDTIQYKDINRIVKIVNDYYNDNNYLFSNVSKYEVKKEGNKKTLVIHVSELILHKNCIKINVYRTPKKGEAVKVGETGKREDTTKESEPAKVGKTDKKEDTTKESEPAKVGKTDKKEETTKESEPAKVGKTDKKEETTKESEPAKVGETDKKEETTKESEPAKVGETDKKEETTKESKSSKGGTENMESEKVINLHNGEKAVNSQNRSSSSPGGGKILFERKSIVNGEVLNHGLKEMKGMTSTKLKKFFEKKMNLKENCIFVWNEKMYDLLIKSNLFCYVHVKLISDKRENKTILEIDLVENKKVLFIPSISKSFNSLLEFCMNLTFAYLHSINYADKFRIKLFQNLNYKNNKHNYDFVFVNDIVEIEKLKRNYFTYTIYGINVNKIFKKEINNYSLNELIHIMKSKSGKNDFEKKPSDDKIEMRRIPSTHLLHPSMRTKDIYNYLSKNKIFFFFVKKMYNSIYEIKVKVKRKSFHNFFYFLKGPSTENFKNNTSNSEEGHNINNDNTNGINTKIKNFFPLKYLIFLKKENKNVIFNGLYNVYGSKIKLSSSLNAFSPNIFEKLNFLKTFFNIKNKIDLVFYFNTDKKFCIKKDINSSGEIIPGEQSSSYSWNCEKVRSNLVTFFKEVNKGWFFPVGKIHNVYLNYSFYFSKNYNMNLSGFFVNIKNNLRKITKLGQRKEKKIYTNNLHGEEKIVCIIPMYLFRLALHDAHLVLNLEFFFKKNLWNYKQGYNYERGKNEKKEKETKKWPSYKTVKKIFDLSKKNVHDSLDNFRENVQRVKVLSDVGPSTGSCPSYDIHSINLNDAQKEYLNKMKFSLNYKLIFPLMFNSYLLNLLNMKLYFFLNHNLFGDGHIDSGAASGAASGTANGSNGSRGESDTCSFLKTSYLKRGGGGEHNSSYGMGVLLSNINVFLKFKLSPRKMFPSLILQLNQDQAKFKYLL</sequence>
<feature type="compositionally biased region" description="Basic and acidic residues" evidence="1">
    <location>
        <begin position="217"/>
        <end position="322"/>
    </location>
</feature>
<dbReference type="Proteomes" id="UP000078555">
    <property type="component" value="Unassembled WGS sequence"/>
</dbReference>
<name>A0A1A9A0F6_PLAOA</name>
<feature type="compositionally biased region" description="Polar residues" evidence="1">
    <location>
        <begin position="345"/>
        <end position="354"/>
    </location>
</feature>
<reference evidence="4" key="1">
    <citation type="submission" date="2016-05" db="EMBL/GenBank/DDBJ databases">
        <authorList>
            <person name="Naeem Raeece"/>
        </authorList>
    </citation>
    <scope>NUCLEOTIDE SEQUENCE [LARGE SCALE GENOMIC DNA]</scope>
</reference>